<sequence>MPNAFAFPVIVARLTGELFPRGSAELGADRRFMFTVMTCVCVWVCGVCVCYYEVVLLVC</sequence>
<evidence type="ECO:0000313" key="2">
    <source>
        <dbReference type="EMBL" id="MPC84384.1"/>
    </source>
</evidence>
<protein>
    <submittedName>
        <fullName evidence="2">Uncharacterized protein</fullName>
    </submittedName>
</protein>
<comment type="caution">
    <text evidence="2">The sequence shown here is derived from an EMBL/GenBank/DDBJ whole genome shotgun (WGS) entry which is preliminary data.</text>
</comment>
<organism evidence="2 3">
    <name type="scientific">Portunus trituberculatus</name>
    <name type="common">Swimming crab</name>
    <name type="synonym">Neptunus trituberculatus</name>
    <dbReference type="NCBI Taxonomy" id="210409"/>
    <lineage>
        <taxon>Eukaryota</taxon>
        <taxon>Metazoa</taxon>
        <taxon>Ecdysozoa</taxon>
        <taxon>Arthropoda</taxon>
        <taxon>Crustacea</taxon>
        <taxon>Multicrustacea</taxon>
        <taxon>Malacostraca</taxon>
        <taxon>Eumalacostraca</taxon>
        <taxon>Eucarida</taxon>
        <taxon>Decapoda</taxon>
        <taxon>Pleocyemata</taxon>
        <taxon>Brachyura</taxon>
        <taxon>Eubrachyura</taxon>
        <taxon>Portunoidea</taxon>
        <taxon>Portunidae</taxon>
        <taxon>Portuninae</taxon>
        <taxon>Portunus</taxon>
    </lineage>
</organism>
<evidence type="ECO:0000313" key="3">
    <source>
        <dbReference type="Proteomes" id="UP000324222"/>
    </source>
</evidence>
<feature type="transmembrane region" description="Helical" evidence="1">
    <location>
        <begin position="32"/>
        <end position="58"/>
    </location>
</feature>
<gene>
    <name evidence="2" type="ORF">E2C01_079121</name>
</gene>
<name>A0A5B7IW04_PORTR</name>
<keyword evidence="1" id="KW-1133">Transmembrane helix</keyword>
<dbReference type="Proteomes" id="UP000324222">
    <property type="component" value="Unassembled WGS sequence"/>
</dbReference>
<proteinExistence type="predicted"/>
<dbReference type="EMBL" id="VSRR010065340">
    <property type="protein sequence ID" value="MPC84384.1"/>
    <property type="molecule type" value="Genomic_DNA"/>
</dbReference>
<keyword evidence="1" id="KW-0472">Membrane</keyword>
<dbReference type="AlphaFoldDB" id="A0A5B7IW04"/>
<keyword evidence="3" id="KW-1185">Reference proteome</keyword>
<evidence type="ECO:0000256" key="1">
    <source>
        <dbReference type="SAM" id="Phobius"/>
    </source>
</evidence>
<reference evidence="2 3" key="1">
    <citation type="submission" date="2019-05" db="EMBL/GenBank/DDBJ databases">
        <title>Another draft genome of Portunus trituberculatus and its Hox gene families provides insights of decapod evolution.</title>
        <authorList>
            <person name="Jeong J.-H."/>
            <person name="Song I."/>
            <person name="Kim S."/>
            <person name="Choi T."/>
            <person name="Kim D."/>
            <person name="Ryu S."/>
            <person name="Kim W."/>
        </authorList>
    </citation>
    <scope>NUCLEOTIDE SEQUENCE [LARGE SCALE GENOMIC DNA]</scope>
    <source>
        <tissue evidence="2">Muscle</tissue>
    </source>
</reference>
<keyword evidence="1" id="KW-0812">Transmembrane</keyword>
<accession>A0A5B7IW04</accession>